<proteinExistence type="predicted"/>
<evidence type="ECO:0000313" key="1">
    <source>
        <dbReference type="EMBL" id="RDY01165.1"/>
    </source>
</evidence>
<comment type="caution">
    <text evidence="1">The sequence shown here is derived from an EMBL/GenBank/DDBJ whole genome shotgun (WGS) entry which is preliminary data.</text>
</comment>
<gene>
    <name evidence="1" type="ORF">CR513_15545</name>
</gene>
<accession>A0A371HEF9</accession>
<reference evidence="1" key="1">
    <citation type="submission" date="2018-05" db="EMBL/GenBank/DDBJ databases">
        <title>Draft genome of Mucuna pruriens seed.</title>
        <authorList>
            <person name="Nnadi N.E."/>
            <person name="Vos R."/>
            <person name="Hasami M.H."/>
            <person name="Devisetty U.K."/>
            <person name="Aguiy J.C."/>
        </authorList>
    </citation>
    <scope>NUCLEOTIDE SEQUENCE [LARGE SCALE GENOMIC DNA]</scope>
    <source>
        <strain evidence="1">JCA_2017</strain>
    </source>
</reference>
<protein>
    <submittedName>
        <fullName evidence="1">Uncharacterized protein</fullName>
    </submittedName>
</protein>
<dbReference type="AlphaFoldDB" id="A0A371HEF9"/>
<sequence length="116" mass="13294">MEIKVVLTYASRRTGDHEIQLRCDPFKDDHILGFTSVCGTFLIEVLSLSGLLQDVCKAERGAHRDHRTEGCPQLPLGMDRDHRLTHPNIPRVRYMEGNTCYHIEKVRLVPTRTPDV</sequence>
<keyword evidence="2" id="KW-1185">Reference proteome</keyword>
<organism evidence="1 2">
    <name type="scientific">Mucuna pruriens</name>
    <name type="common">Velvet bean</name>
    <name type="synonym">Dolichos pruriens</name>
    <dbReference type="NCBI Taxonomy" id="157652"/>
    <lineage>
        <taxon>Eukaryota</taxon>
        <taxon>Viridiplantae</taxon>
        <taxon>Streptophyta</taxon>
        <taxon>Embryophyta</taxon>
        <taxon>Tracheophyta</taxon>
        <taxon>Spermatophyta</taxon>
        <taxon>Magnoliopsida</taxon>
        <taxon>eudicotyledons</taxon>
        <taxon>Gunneridae</taxon>
        <taxon>Pentapetalae</taxon>
        <taxon>rosids</taxon>
        <taxon>fabids</taxon>
        <taxon>Fabales</taxon>
        <taxon>Fabaceae</taxon>
        <taxon>Papilionoideae</taxon>
        <taxon>50 kb inversion clade</taxon>
        <taxon>NPAAA clade</taxon>
        <taxon>indigoferoid/millettioid clade</taxon>
        <taxon>Phaseoleae</taxon>
        <taxon>Mucuna</taxon>
    </lineage>
</organism>
<dbReference type="Proteomes" id="UP000257109">
    <property type="component" value="Unassembled WGS sequence"/>
</dbReference>
<feature type="non-terminal residue" evidence="1">
    <location>
        <position position="1"/>
    </location>
</feature>
<dbReference type="EMBL" id="QJKJ01002823">
    <property type="protein sequence ID" value="RDY01165.1"/>
    <property type="molecule type" value="Genomic_DNA"/>
</dbReference>
<name>A0A371HEF9_MUCPR</name>
<evidence type="ECO:0000313" key="2">
    <source>
        <dbReference type="Proteomes" id="UP000257109"/>
    </source>
</evidence>